<organism evidence="3 4">
    <name type="scientific">Myroides phaeus</name>
    <dbReference type="NCBI Taxonomy" id="702745"/>
    <lineage>
        <taxon>Bacteria</taxon>
        <taxon>Pseudomonadati</taxon>
        <taxon>Bacteroidota</taxon>
        <taxon>Flavobacteriia</taxon>
        <taxon>Flavobacteriales</taxon>
        <taxon>Flavobacteriaceae</taxon>
        <taxon>Myroides</taxon>
    </lineage>
</organism>
<dbReference type="RefSeq" id="WP_143021879.1">
    <property type="nucleotide sequence ID" value="NZ_FNDQ01000013.1"/>
</dbReference>
<gene>
    <name evidence="3" type="ORF">SAMN05421818_11376</name>
</gene>
<accession>A0A1G8F0J1</accession>
<evidence type="ECO:0000256" key="1">
    <source>
        <dbReference type="SAM" id="SignalP"/>
    </source>
</evidence>
<dbReference type="Pfam" id="PF21012">
    <property type="entry name" value="DUF6850"/>
    <property type="match status" value="1"/>
</dbReference>
<evidence type="ECO:0000313" key="3">
    <source>
        <dbReference type="EMBL" id="SDH75653.1"/>
    </source>
</evidence>
<dbReference type="EMBL" id="FNDQ01000013">
    <property type="protein sequence ID" value="SDH75653.1"/>
    <property type="molecule type" value="Genomic_DNA"/>
</dbReference>
<feature type="chain" id="PRO_5017434001" description="DUF6850 domain-containing protein" evidence="1">
    <location>
        <begin position="23"/>
        <end position="511"/>
    </location>
</feature>
<feature type="domain" description="DUF6850" evidence="2">
    <location>
        <begin position="61"/>
        <end position="511"/>
    </location>
</feature>
<reference evidence="4" key="1">
    <citation type="submission" date="2016-10" db="EMBL/GenBank/DDBJ databases">
        <authorList>
            <person name="Varghese N."/>
            <person name="Submissions S."/>
        </authorList>
    </citation>
    <scope>NUCLEOTIDE SEQUENCE [LARGE SCALE GENOMIC DNA]</scope>
    <source>
        <strain evidence="4">DSM 23313</strain>
    </source>
</reference>
<dbReference type="Proteomes" id="UP000243588">
    <property type="component" value="Unassembled WGS sequence"/>
</dbReference>
<dbReference type="InterPro" id="IPR049236">
    <property type="entry name" value="DUF6850"/>
</dbReference>
<keyword evidence="4" id="KW-1185">Reference proteome</keyword>
<feature type="signal peptide" evidence="1">
    <location>
        <begin position="1"/>
        <end position="22"/>
    </location>
</feature>
<name>A0A1G8F0J1_9FLAO</name>
<evidence type="ECO:0000259" key="2">
    <source>
        <dbReference type="Pfam" id="PF21012"/>
    </source>
</evidence>
<dbReference type="AlphaFoldDB" id="A0A1G8F0J1"/>
<evidence type="ECO:0000313" key="4">
    <source>
        <dbReference type="Proteomes" id="UP000243588"/>
    </source>
</evidence>
<protein>
    <recommendedName>
        <fullName evidence="2">DUF6850 domain-containing protein</fullName>
    </recommendedName>
</protein>
<dbReference type="STRING" id="702745.SAMN05421818_11376"/>
<keyword evidence="1" id="KW-0732">Signal</keyword>
<sequence length="511" mass="58621">MEFRYIKLVCVLCGVFSLGGYAQTKDTLSFYNKIENQYSAERVFSESFFTNKARMTVYSDLSFSELGVNYQQDKKDAYVLQDGDGLEGFKISTNSFQHLKGNKVVWGSASYINQRQQNMVWNESLDKDIIGPYIVADSVGGTMKQEVYQFAGGFAKQWNRWVLGGEVNYVAKNGYRQVDPRPKNTSSIFKMNLGIDYNFYRDYKIGVFGDFNKYTQNSSVKFVSEISKPYVYHMSGLGSYNYFFSGAKDLVSTFEGFGYNVGATLAKGRNKSFVLQGVIGKFNLTKNRGDSGVDAYDLAKLETTTYTVGGLKFFDFGQHRVGMKLNYWLKEAIGTEYFYTQNAKIITRLAEKELYKYIESNFFSELFYQYKDEANRLVAIPSFGVEQNSERRKDTFAKQRFTYIHFGLTIDYMRQISKSGVLNVKPYLKVRNVKESTNKLVDFTSQKGVTEMLYSNFEVMNANYKQIGLVARYDLQLEKVPAFYVQAQVEQTKYNINKSNNYMGVAVGVTF</sequence>
<proteinExistence type="predicted"/>